<accession>A0A8D8KNH1</accession>
<sequence length="135" mass="14654">MMDDLLLNELCNSAIRLSWFAFFFRSSSKLASCRRITFRIASAIFSSFSRSSRSICACLSASSISISFCFSRIQRSASNSSACSTAGQSISVAASDCSRACSAESSGLFRQPSGQYHSVSAALLSTQREWYVCSQ</sequence>
<organism evidence="1">
    <name type="scientific">Culex pipiens</name>
    <name type="common">House mosquito</name>
    <dbReference type="NCBI Taxonomy" id="7175"/>
    <lineage>
        <taxon>Eukaryota</taxon>
        <taxon>Metazoa</taxon>
        <taxon>Ecdysozoa</taxon>
        <taxon>Arthropoda</taxon>
        <taxon>Hexapoda</taxon>
        <taxon>Insecta</taxon>
        <taxon>Pterygota</taxon>
        <taxon>Neoptera</taxon>
        <taxon>Endopterygota</taxon>
        <taxon>Diptera</taxon>
        <taxon>Nematocera</taxon>
        <taxon>Culicoidea</taxon>
        <taxon>Culicidae</taxon>
        <taxon>Culicinae</taxon>
        <taxon>Culicini</taxon>
        <taxon>Culex</taxon>
        <taxon>Culex</taxon>
    </lineage>
</organism>
<evidence type="ECO:0000313" key="1">
    <source>
        <dbReference type="EMBL" id="CAG6595469.1"/>
    </source>
</evidence>
<proteinExistence type="predicted"/>
<protein>
    <submittedName>
        <fullName evidence="1">(northern house mosquito) hypothetical protein</fullName>
    </submittedName>
</protein>
<dbReference type="AlphaFoldDB" id="A0A8D8KNH1"/>
<reference evidence="1" key="1">
    <citation type="submission" date="2021-05" db="EMBL/GenBank/DDBJ databases">
        <authorList>
            <person name="Alioto T."/>
            <person name="Alioto T."/>
            <person name="Gomez Garrido J."/>
        </authorList>
    </citation>
    <scope>NUCLEOTIDE SEQUENCE</scope>
</reference>
<dbReference type="EMBL" id="HBUE01228381">
    <property type="protein sequence ID" value="CAG6543347.1"/>
    <property type="molecule type" value="Transcribed_RNA"/>
</dbReference>
<dbReference type="EMBL" id="HBUE01335143">
    <property type="protein sequence ID" value="CAG6595469.1"/>
    <property type="molecule type" value="Transcribed_RNA"/>
</dbReference>
<name>A0A8D8KNH1_CULPI</name>